<organism evidence="4 5">
    <name type="scientific">Candidatus Daviesbacteria bacterium GW2011_GWF2_38_6</name>
    <dbReference type="NCBI Taxonomy" id="1618432"/>
    <lineage>
        <taxon>Bacteria</taxon>
        <taxon>Candidatus Daviesiibacteriota</taxon>
    </lineage>
</organism>
<protein>
    <submittedName>
        <fullName evidence="4">Alcohol dehydrogenase</fullName>
    </submittedName>
</protein>
<dbReference type="Pfam" id="PF08240">
    <property type="entry name" value="ADH_N"/>
    <property type="match status" value="1"/>
</dbReference>
<accession>A0A0G0NPP5</accession>
<dbReference type="InterPro" id="IPR036291">
    <property type="entry name" value="NAD(P)-bd_dom_sf"/>
</dbReference>
<dbReference type="InterPro" id="IPR013149">
    <property type="entry name" value="ADH-like_C"/>
</dbReference>
<gene>
    <name evidence="4" type="ORF">US99_C0003G0002</name>
</gene>
<dbReference type="SUPFAM" id="SSF51735">
    <property type="entry name" value="NAD(P)-binding Rossmann-fold domains"/>
    <property type="match status" value="1"/>
</dbReference>
<comment type="caution">
    <text evidence="4">The sequence shown here is derived from an EMBL/GenBank/DDBJ whole genome shotgun (WGS) entry which is preliminary data.</text>
</comment>
<dbReference type="SUPFAM" id="SSF50129">
    <property type="entry name" value="GroES-like"/>
    <property type="match status" value="1"/>
</dbReference>
<dbReference type="AlphaFoldDB" id="A0A0G0NPP5"/>
<dbReference type="Gene3D" id="3.90.180.10">
    <property type="entry name" value="Medium-chain alcohol dehydrogenases, catalytic domain"/>
    <property type="match status" value="1"/>
</dbReference>
<evidence type="ECO:0000256" key="2">
    <source>
        <dbReference type="ARBA" id="ARBA00023002"/>
    </source>
</evidence>
<dbReference type="PANTHER" id="PTHR48106:SF18">
    <property type="entry name" value="QUINONE OXIDOREDUCTASE PIG3"/>
    <property type="match status" value="1"/>
</dbReference>
<dbReference type="InterPro" id="IPR011032">
    <property type="entry name" value="GroES-like_sf"/>
</dbReference>
<sequence>MQAVVQTGIGGVNKLRLISLDIPSPKKDEVLIKVLYCGINHLDVLIRSGKRPGPKSFPHILGSEIVGQTQDGKKVVVYPWFKDGGTIGRTCWGGYAEYAAVPKRNLVYIPSGLKLEEVCALALAGTTAYHLIKRAKIKDKSKVLVTGATGGVGTAVLQILKSKKCQIIAATSHKNKISLLKKLGADKVILTKNMVSQKGLPYAIDLVGGAVWSKVLETLGKNGTMVFCATSKQEKGQVDIGSAFSRELNILGSSGGTVDDLKAVLKLLGSHALKPVIDSIYLLKEAAVAHQKMEKQQIFGKILLQV</sequence>
<evidence type="ECO:0000259" key="3">
    <source>
        <dbReference type="SMART" id="SM00829"/>
    </source>
</evidence>
<dbReference type="Proteomes" id="UP000034324">
    <property type="component" value="Unassembled WGS sequence"/>
</dbReference>
<dbReference type="SMART" id="SM00829">
    <property type="entry name" value="PKS_ER"/>
    <property type="match status" value="1"/>
</dbReference>
<dbReference type="Pfam" id="PF00107">
    <property type="entry name" value="ADH_zinc_N"/>
    <property type="match status" value="1"/>
</dbReference>
<feature type="domain" description="Enoyl reductase (ER)" evidence="3">
    <location>
        <begin position="10"/>
        <end position="304"/>
    </location>
</feature>
<dbReference type="InterPro" id="IPR013154">
    <property type="entry name" value="ADH-like_N"/>
</dbReference>
<dbReference type="EMBL" id="LBVC01000003">
    <property type="protein sequence ID" value="KKQ79081.1"/>
    <property type="molecule type" value="Genomic_DNA"/>
</dbReference>
<reference evidence="4 5" key="1">
    <citation type="journal article" date="2015" name="Nature">
        <title>rRNA introns, odd ribosomes, and small enigmatic genomes across a large radiation of phyla.</title>
        <authorList>
            <person name="Brown C.T."/>
            <person name="Hug L.A."/>
            <person name="Thomas B.C."/>
            <person name="Sharon I."/>
            <person name="Castelle C.J."/>
            <person name="Singh A."/>
            <person name="Wilkins M.J."/>
            <person name="Williams K.H."/>
            <person name="Banfield J.F."/>
        </authorList>
    </citation>
    <scope>NUCLEOTIDE SEQUENCE [LARGE SCALE GENOMIC DNA]</scope>
</reference>
<evidence type="ECO:0000313" key="4">
    <source>
        <dbReference type="EMBL" id="KKQ79081.1"/>
    </source>
</evidence>
<dbReference type="InterPro" id="IPR020843">
    <property type="entry name" value="ER"/>
</dbReference>
<evidence type="ECO:0000313" key="5">
    <source>
        <dbReference type="Proteomes" id="UP000034324"/>
    </source>
</evidence>
<evidence type="ECO:0000256" key="1">
    <source>
        <dbReference type="ARBA" id="ARBA00022857"/>
    </source>
</evidence>
<name>A0A0G0NPP5_9BACT</name>
<keyword evidence="1" id="KW-0521">NADP</keyword>
<dbReference type="PANTHER" id="PTHR48106">
    <property type="entry name" value="QUINONE OXIDOREDUCTASE PIG3-RELATED"/>
    <property type="match status" value="1"/>
</dbReference>
<dbReference type="GO" id="GO:0070402">
    <property type="term" value="F:NADPH binding"/>
    <property type="evidence" value="ECO:0007669"/>
    <property type="project" value="TreeGrafter"/>
</dbReference>
<dbReference type="PATRIC" id="fig|1618432.3.peg.37"/>
<dbReference type="GO" id="GO:0016651">
    <property type="term" value="F:oxidoreductase activity, acting on NAD(P)H"/>
    <property type="evidence" value="ECO:0007669"/>
    <property type="project" value="TreeGrafter"/>
</dbReference>
<keyword evidence="2" id="KW-0560">Oxidoreductase</keyword>
<proteinExistence type="predicted"/>